<dbReference type="SUPFAM" id="SSF56112">
    <property type="entry name" value="Protein kinase-like (PK-like)"/>
    <property type="match status" value="1"/>
</dbReference>
<dbReference type="Pfam" id="PF07645">
    <property type="entry name" value="EGF_CA"/>
    <property type="match status" value="9"/>
</dbReference>
<dbReference type="InterPro" id="IPR000719">
    <property type="entry name" value="Prot_kinase_dom"/>
</dbReference>
<dbReference type="Proteomes" id="UP001652625">
    <property type="component" value="Chromosome 07"/>
</dbReference>
<dbReference type="PROSITE" id="PS50026">
    <property type="entry name" value="EGF_3"/>
    <property type="match status" value="5"/>
</dbReference>
<dbReference type="Gene3D" id="1.10.510.10">
    <property type="entry name" value="Transferase(Phosphotransferase) domain 1"/>
    <property type="match status" value="1"/>
</dbReference>
<dbReference type="PROSITE" id="PS01187">
    <property type="entry name" value="EGF_CA"/>
    <property type="match status" value="3"/>
</dbReference>
<dbReference type="PRINTS" id="PR00109">
    <property type="entry name" value="TYRKINASE"/>
</dbReference>
<evidence type="ECO:0000313" key="11">
    <source>
        <dbReference type="RefSeq" id="XP_065658199.1"/>
    </source>
</evidence>
<keyword evidence="4" id="KW-0808">Transferase</keyword>
<name>A0ABM4C996_HYDVU</name>
<keyword evidence="5" id="KW-1015">Disulfide bond</keyword>
<evidence type="ECO:0000259" key="8">
    <source>
        <dbReference type="PROSITE" id="PS50011"/>
    </source>
</evidence>
<evidence type="ECO:0000256" key="7">
    <source>
        <dbReference type="SAM" id="Phobius"/>
    </source>
</evidence>
<evidence type="ECO:0000256" key="4">
    <source>
        <dbReference type="ARBA" id="ARBA00023137"/>
    </source>
</evidence>
<feature type="domain" description="EGF-like" evidence="9">
    <location>
        <begin position="652"/>
        <end position="694"/>
    </location>
</feature>
<evidence type="ECO:0000256" key="6">
    <source>
        <dbReference type="PROSITE-ProRule" id="PRU00076"/>
    </source>
</evidence>
<dbReference type="Pfam" id="PF07714">
    <property type="entry name" value="PK_Tyr_Ser-Thr"/>
    <property type="match status" value="1"/>
</dbReference>
<dbReference type="GeneID" id="136082707"/>
<dbReference type="PROSITE" id="PS00109">
    <property type="entry name" value="PROTEIN_KINASE_TYR"/>
    <property type="match status" value="1"/>
</dbReference>
<organism evidence="10 11">
    <name type="scientific">Hydra vulgaris</name>
    <name type="common">Hydra</name>
    <name type="synonym">Hydra attenuata</name>
    <dbReference type="NCBI Taxonomy" id="6087"/>
    <lineage>
        <taxon>Eukaryota</taxon>
        <taxon>Metazoa</taxon>
        <taxon>Cnidaria</taxon>
        <taxon>Hydrozoa</taxon>
        <taxon>Hydroidolina</taxon>
        <taxon>Anthoathecata</taxon>
        <taxon>Aplanulata</taxon>
        <taxon>Hydridae</taxon>
        <taxon>Hydra</taxon>
    </lineage>
</organism>
<dbReference type="PANTHER" id="PTHR24416:SF583">
    <property type="entry name" value="RECEPTOR PROTEIN-TYROSINE KINASE"/>
    <property type="match status" value="1"/>
</dbReference>
<feature type="domain" description="EGF-like" evidence="9">
    <location>
        <begin position="565"/>
        <end position="607"/>
    </location>
</feature>
<dbReference type="SMART" id="SM00219">
    <property type="entry name" value="TyrKc"/>
    <property type="match status" value="1"/>
</dbReference>
<dbReference type="PROSITE" id="PS00010">
    <property type="entry name" value="ASX_HYDROXYL"/>
    <property type="match status" value="6"/>
</dbReference>
<dbReference type="PANTHER" id="PTHR24416">
    <property type="entry name" value="TYROSINE-PROTEIN KINASE RECEPTOR"/>
    <property type="match status" value="1"/>
</dbReference>
<evidence type="ECO:0000256" key="2">
    <source>
        <dbReference type="ARBA" id="ARBA00022536"/>
    </source>
</evidence>
<dbReference type="Gene3D" id="3.30.200.20">
    <property type="entry name" value="Phosphorylase Kinase, domain 1"/>
    <property type="match status" value="1"/>
</dbReference>
<dbReference type="InterPro" id="IPR011009">
    <property type="entry name" value="Kinase-like_dom_sf"/>
</dbReference>
<dbReference type="CDD" id="cd00054">
    <property type="entry name" value="EGF_CA"/>
    <property type="match status" value="8"/>
</dbReference>
<keyword evidence="4" id="KW-0418">Kinase</keyword>
<evidence type="ECO:0000259" key="9">
    <source>
        <dbReference type="PROSITE" id="PS50026"/>
    </source>
</evidence>
<evidence type="ECO:0000256" key="3">
    <source>
        <dbReference type="ARBA" id="ARBA00022737"/>
    </source>
</evidence>
<keyword evidence="7" id="KW-0812">Transmembrane</keyword>
<keyword evidence="7" id="KW-1133">Transmembrane helix</keyword>
<dbReference type="InterPro" id="IPR008266">
    <property type="entry name" value="Tyr_kinase_AS"/>
</dbReference>
<accession>A0ABM4C996</accession>
<dbReference type="PROSITE" id="PS00615">
    <property type="entry name" value="C_TYPE_LECTIN_1"/>
    <property type="match status" value="1"/>
</dbReference>
<dbReference type="Gene3D" id="2.10.25.10">
    <property type="entry name" value="Laminin"/>
    <property type="match status" value="9"/>
</dbReference>
<feature type="domain" description="EGF-like" evidence="9">
    <location>
        <begin position="125"/>
        <end position="166"/>
    </location>
</feature>
<proteinExistence type="predicted"/>
<dbReference type="InterPro" id="IPR000742">
    <property type="entry name" value="EGF"/>
</dbReference>
<dbReference type="PROSITE" id="PS50011">
    <property type="entry name" value="PROTEIN_KINASE_DOM"/>
    <property type="match status" value="1"/>
</dbReference>
<dbReference type="PROSITE" id="PS01186">
    <property type="entry name" value="EGF_2"/>
    <property type="match status" value="8"/>
</dbReference>
<dbReference type="SMART" id="SM00179">
    <property type="entry name" value="EGF_CA"/>
    <property type="match status" value="9"/>
</dbReference>
<gene>
    <name evidence="11" type="primary">LOC136082707</name>
</gene>
<sequence length="1145" mass="129725">MLVKSAVFCTGWLIKACSFPFLIPPSCNQLRSILFNCSDIDECTDFEPPCSWSNGICENTYGSYLCKCKSGWMLNGNSCSDINECDSSTPPCFWSNGVCKNIYGSYLCSCKTGWVIGQDNKSCVDIDECTGFKPPCSWSNGVCENTYGSYLCKCKIGWMLNENSCADINECTSLRPPCLWRNGKCQNTVGSYLCTCNTGWMIGQDNASCVDIDECVTMTNSCSWDDGKCQNTNGSYLCFYSNHLLGNGNYVYTLIENTTAILKETCLALIPILYKEYLIAFNIYPNKFNGLYYVICFSLQFTKGDTDCGSTIFDISLNKDGLLTFTKELYPIFQYTIGLNMWSSIEITQTSTIKHDHYKFTIKINNKDVYSIIVEDKRHTSSLWKSTFVRIISFKGVQLEKAYFINKISNYDYKVYPVVIPPKGTEMEVIWFLKETPGIITKKITKRLNGRIGNYQEPLGFWEAIDKGVIVIINQYWTKLPKISLNFRLSLVVYAYASINMTIYYMHMEKIIYSRSIPVINNSFVKLDEILTFIQYKDFIIFRFYFKCSGYCEANVFSADAALQDIDECNNTSLCPWTNAICENTFGSYLCKCKKGWELGKDSSSCVDVNECTFLPRLCSWNNGVCQNFNGSYLCTCQSGWKIGQDNASCVDIDECNDTSLCPWTNAICENTFGSYLCKCEKGWELGKDSASCVDVNECTSLPLLCSWNNGVCQNLKGRYLCTCQSGWKIGQDNASCVEKSQISTIIGLVLGSVLVLVIVVVIALWVRKKKLNLQETILNPDIYSLENYMGYDKLPVDKWEISPTSISLDKKIGEGAFGNVFIAKISSNILAKTCYATKTEMVFPDTKASCVNVAVKLLKDGAKQSEFDDFVEEINLMKDIGYHKNIVNLIGCSHVKRPLCLVVEFMENGDLLQFLRKKRTKLIVSKTDGDSLASIIFTPTYQNLLEIKDSTHEISIVETEAITPNDLLSIAWQVASGMEYLSCIKLVHRDLAARNILVGANKNVKVSDFGLTRKISSELNYMGCNRRRLPIKWMSVEAIFDHMFTSHSDVWSYGVVLFEIVTLGEIPYPSISNRELIDLLKNGYRMDRPDNCSQFMFDYMLRCWNEDPLQRPTFTELRELFESKLSRSSRYFSFEIEEGSTNLA</sequence>
<keyword evidence="3" id="KW-0677">Repeat</keyword>
<feature type="domain" description="Protein kinase" evidence="8">
    <location>
        <begin position="807"/>
        <end position="1133"/>
    </location>
</feature>
<dbReference type="InterPro" id="IPR001245">
    <property type="entry name" value="Ser-Thr/Tyr_kinase_cat_dom"/>
</dbReference>
<dbReference type="InterPro" id="IPR020635">
    <property type="entry name" value="Tyr_kinase_cat_dom"/>
</dbReference>
<dbReference type="InterPro" id="IPR050122">
    <property type="entry name" value="RTK"/>
</dbReference>
<dbReference type="SUPFAM" id="SSF57196">
    <property type="entry name" value="EGF/Laminin"/>
    <property type="match status" value="1"/>
</dbReference>
<evidence type="ECO:0000313" key="10">
    <source>
        <dbReference type="Proteomes" id="UP001652625"/>
    </source>
</evidence>
<dbReference type="CDD" id="cd00192">
    <property type="entry name" value="PTKc"/>
    <property type="match status" value="1"/>
</dbReference>
<dbReference type="SMART" id="SM00181">
    <property type="entry name" value="EGF"/>
    <property type="match status" value="8"/>
</dbReference>
<dbReference type="InterPro" id="IPR049883">
    <property type="entry name" value="NOTCH1_EGF-like"/>
</dbReference>
<dbReference type="InterPro" id="IPR009030">
    <property type="entry name" value="Growth_fac_rcpt_cys_sf"/>
</dbReference>
<dbReference type="SUPFAM" id="SSF57184">
    <property type="entry name" value="Growth factor receptor domain"/>
    <property type="match status" value="3"/>
</dbReference>
<feature type="domain" description="EGF-like" evidence="9">
    <location>
        <begin position="39"/>
        <end position="80"/>
    </location>
</feature>
<dbReference type="InterPro" id="IPR018097">
    <property type="entry name" value="EGF_Ca-bd_CS"/>
</dbReference>
<keyword evidence="2 6" id="KW-0245">EGF-like domain</keyword>
<keyword evidence="10" id="KW-1185">Reference proteome</keyword>
<dbReference type="RefSeq" id="XP_065658199.1">
    <property type="nucleotide sequence ID" value="XM_065802127.1"/>
</dbReference>
<comment type="caution">
    <text evidence="6">Lacks conserved residue(s) required for the propagation of feature annotation.</text>
</comment>
<dbReference type="InterPro" id="IPR001881">
    <property type="entry name" value="EGF-like_Ca-bd_dom"/>
</dbReference>
<evidence type="ECO:0000256" key="5">
    <source>
        <dbReference type="ARBA" id="ARBA00023157"/>
    </source>
</evidence>
<feature type="domain" description="EGF-like" evidence="9">
    <location>
        <begin position="167"/>
        <end position="210"/>
    </location>
</feature>
<keyword evidence="4" id="KW-0829">Tyrosine-protein kinase</keyword>
<protein>
    <submittedName>
        <fullName evidence="11">Uncharacterized protein LOC136082707</fullName>
    </submittedName>
</protein>
<feature type="transmembrane region" description="Helical" evidence="7">
    <location>
        <begin position="746"/>
        <end position="767"/>
    </location>
</feature>
<evidence type="ECO:0000256" key="1">
    <source>
        <dbReference type="ARBA" id="ARBA00004479"/>
    </source>
</evidence>
<comment type="subcellular location">
    <subcellularLocation>
        <location evidence="1">Membrane</location>
        <topology evidence="1">Single-pass type I membrane protein</topology>
    </subcellularLocation>
</comment>
<dbReference type="InterPro" id="IPR018378">
    <property type="entry name" value="C-type_lectin_CS"/>
</dbReference>
<keyword evidence="7" id="KW-0472">Membrane</keyword>
<reference evidence="11" key="1">
    <citation type="submission" date="2025-08" db="UniProtKB">
        <authorList>
            <consortium name="RefSeq"/>
        </authorList>
    </citation>
    <scope>IDENTIFICATION</scope>
</reference>
<dbReference type="InterPro" id="IPR000152">
    <property type="entry name" value="EGF-type_Asp/Asn_hydroxyl_site"/>
</dbReference>